<dbReference type="Gene3D" id="3.30.70.100">
    <property type="match status" value="1"/>
</dbReference>
<reference evidence="11 12" key="1">
    <citation type="submission" date="2018-08" db="EMBL/GenBank/DDBJ databases">
        <title>Meiothermus roseus NBRC 110900 genome sequencing project.</title>
        <authorList>
            <person name="Da Costa M.S."/>
            <person name="Albuquerque L."/>
            <person name="Raposo P."/>
            <person name="Froufe H.J.C."/>
            <person name="Barroso C.S."/>
            <person name="Egas C."/>
        </authorList>
    </citation>
    <scope>NUCLEOTIDE SEQUENCE [LARGE SCALE GENOMIC DNA]</scope>
    <source>
        <strain evidence="11 12">NBRC 110900</strain>
    </source>
</reference>
<feature type="transmembrane region" description="Helical" evidence="7">
    <location>
        <begin position="18"/>
        <end position="39"/>
    </location>
</feature>
<dbReference type="SUPFAM" id="SSF50182">
    <property type="entry name" value="Sm-like ribonucleoproteins"/>
    <property type="match status" value="1"/>
</dbReference>
<feature type="transmembrane region" description="Helical" evidence="7">
    <location>
        <begin position="173"/>
        <end position="195"/>
    </location>
</feature>
<dbReference type="PANTHER" id="PTHR30460">
    <property type="entry name" value="MODERATE CONDUCTANCE MECHANOSENSITIVE CHANNEL YBIO"/>
    <property type="match status" value="1"/>
</dbReference>
<dbReference type="RefSeq" id="WP_182482782.1">
    <property type="nucleotide sequence ID" value="NZ_QWLA01000044.1"/>
</dbReference>
<protein>
    <submittedName>
        <fullName evidence="11">Putative MscS family protein YkuT</fullName>
    </submittedName>
</protein>
<evidence type="ECO:0000256" key="2">
    <source>
        <dbReference type="ARBA" id="ARBA00008017"/>
    </source>
</evidence>
<evidence type="ECO:0000256" key="1">
    <source>
        <dbReference type="ARBA" id="ARBA00004651"/>
    </source>
</evidence>
<comment type="caution">
    <text evidence="11">The sequence shown here is derived from an EMBL/GenBank/DDBJ whole genome shotgun (WGS) entry which is preliminary data.</text>
</comment>
<gene>
    <name evidence="11" type="primary">ykuT</name>
    <name evidence="11" type="ORF">Mrose_02283</name>
</gene>
<evidence type="ECO:0000256" key="6">
    <source>
        <dbReference type="ARBA" id="ARBA00023136"/>
    </source>
</evidence>
<dbReference type="AlphaFoldDB" id="A0A399EP69"/>
<dbReference type="GO" id="GO:0008381">
    <property type="term" value="F:mechanosensitive monoatomic ion channel activity"/>
    <property type="evidence" value="ECO:0007669"/>
    <property type="project" value="InterPro"/>
</dbReference>
<keyword evidence="6 7" id="KW-0472">Membrane</keyword>
<name>A0A399EP69_9DEIN</name>
<dbReference type="GO" id="GO:0005886">
    <property type="term" value="C:plasma membrane"/>
    <property type="evidence" value="ECO:0007669"/>
    <property type="project" value="UniProtKB-SubCell"/>
</dbReference>
<keyword evidence="4 7" id="KW-0812">Transmembrane</keyword>
<feature type="transmembrane region" description="Helical" evidence="7">
    <location>
        <begin position="60"/>
        <end position="83"/>
    </location>
</feature>
<evidence type="ECO:0000256" key="3">
    <source>
        <dbReference type="ARBA" id="ARBA00022475"/>
    </source>
</evidence>
<dbReference type="InterPro" id="IPR049142">
    <property type="entry name" value="MS_channel_1st"/>
</dbReference>
<dbReference type="InterPro" id="IPR023408">
    <property type="entry name" value="MscS_beta-dom_sf"/>
</dbReference>
<dbReference type="InterPro" id="IPR011014">
    <property type="entry name" value="MscS_channel_TM-2"/>
</dbReference>
<dbReference type="Gene3D" id="1.10.287.1260">
    <property type="match status" value="1"/>
</dbReference>
<evidence type="ECO:0000256" key="4">
    <source>
        <dbReference type="ARBA" id="ARBA00022692"/>
    </source>
</evidence>
<evidence type="ECO:0000259" key="9">
    <source>
        <dbReference type="Pfam" id="PF21082"/>
    </source>
</evidence>
<dbReference type="InterPro" id="IPR045276">
    <property type="entry name" value="YbiO_bact"/>
</dbReference>
<feature type="transmembrane region" description="Helical" evidence="7">
    <location>
        <begin position="95"/>
        <end position="117"/>
    </location>
</feature>
<sequence>MEDIGVPGLLAELTGAPWWRWFLSLLVVVLAFWAARLGGSLLRWAGSLTPSEQDDRYWRWLGRVWWVLVGIAAFSVIVLVQGLALEPFRSWGEQFVAWLGSKGASGLLILAFSFLAYRTVSRLLGRLPVPTSEEFTRQQVRSQTLKGVLEAVLKSVVILLGGLFFLSNLGFNVTALLAGAGVVGLAVSFAAQNLIRDVLNGFFILLEDQYGVGDVVSIGQVSGGVERFNLRLTVLRDLQGRVHFIPNSQVTQVTVMSRDWARSVEDISVAYDEDVDRALEVIRDEAERLFNDPQWQEKFTQAPEVLGVERLGESGVVIRVLLSTKPKEQWAVGREFRRRIKIRFDQENIEIPFPQTKVWLEKFQS</sequence>
<feature type="domain" description="Mechanosensitive ion channel MscS" evidence="8">
    <location>
        <begin position="193"/>
        <end position="254"/>
    </location>
</feature>
<dbReference type="InterPro" id="IPR010920">
    <property type="entry name" value="LSM_dom_sf"/>
</dbReference>
<keyword evidence="12" id="KW-1185">Reference proteome</keyword>
<evidence type="ECO:0000256" key="5">
    <source>
        <dbReference type="ARBA" id="ARBA00022989"/>
    </source>
</evidence>
<dbReference type="FunFam" id="3.30.70.100:FF:000018">
    <property type="entry name" value="MscS mechanosensitive ion channel"/>
    <property type="match status" value="1"/>
</dbReference>
<evidence type="ECO:0000256" key="7">
    <source>
        <dbReference type="SAM" id="Phobius"/>
    </source>
</evidence>
<dbReference type="InterPro" id="IPR011066">
    <property type="entry name" value="MscS_channel_C_sf"/>
</dbReference>
<feature type="domain" description="Mechanosensitive ion channel transmembrane helices 2/3" evidence="10">
    <location>
        <begin position="153"/>
        <end position="192"/>
    </location>
</feature>
<evidence type="ECO:0000259" key="10">
    <source>
        <dbReference type="Pfam" id="PF21088"/>
    </source>
</evidence>
<dbReference type="PANTHER" id="PTHR30460:SF0">
    <property type="entry name" value="MODERATE CONDUCTANCE MECHANOSENSITIVE CHANNEL YBIO"/>
    <property type="match status" value="1"/>
</dbReference>
<evidence type="ECO:0000313" key="12">
    <source>
        <dbReference type="Proteomes" id="UP000265341"/>
    </source>
</evidence>
<accession>A0A399EP69</accession>
<evidence type="ECO:0000313" key="11">
    <source>
        <dbReference type="EMBL" id="RIH85323.1"/>
    </source>
</evidence>
<dbReference type="Pfam" id="PF21082">
    <property type="entry name" value="MS_channel_3rd"/>
    <property type="match status" value="1"/>
</dbReference>
<feature type="transmembrane region" description="Helical" evidence="7">
    <location>
        <begin position="147"/>
        <end position="167"/>
    </location>
</feature>
<keyword evidence="3" id="KW-1003">Cell membrane</keyword>
<keyword evidence="5 7" id="KW-1133">Transmembrane helix</keyword>
<comment type="similarity">
    <text evidence="2">Belongs to the MscS (TC 1.A.23) family.</text>
</comment>
<dbReference type="Pfam" id="PF21088">
    <property type="entry name" value="MS_channel_1st"/>
    <property type="match status" value="1"/>
</dbReference>
<proteinExistence type="inferred from homology"/>
<dbReference type="Gene3D" id="2.30.30.60">
    <property type="match status" value="1"/>
</dbReference>
<feature type="domain" description="Mechanosensitive ion channel MscS C-terminal" evidence="9">
    <location>
        <begin position="266"/>
        <end position="351"/>
    </location>
</feature>
<dbReference type="SUPFAM" id="SSF82689">
    <property type="entry name" value="Mechanosensitive channel protein MscS (YggB), C-terminal domain"/>
    <property type="match status" value="1"/>
</dbReference>
<dbReference type="InterPro" id="IPR006685">
    <property type="entry name" value="MscS_channel_2nd"/>
</dbReference>
<evidence type="ECO:0000259" key="8">
    <source>
        <dbReference type="Pfam" id="PF00924"/>
    </source>
</evidence>
<dbReference type="InterPro" id="IPR049278">
    <property type="entry name" value="MS_channel_C"/>
</dbReference>
<dbReference type="Pfam" id="PF00924">
    <property type="entry name" value="MS_channel_2nd"/>
    <property type="match status" value="1"/>
</dbReference>
<dbReference type="EMBL" id="QWLA01000044">
    <property type="protein sequence ID" value="RIH85323.1"/>
    <property type="molecule type" value="Genomic_DNA"/>
</dbReference>
<dbReference type="Proteomes" id="UP000265341">
    <property type="component" value="Unassembled WGS sequence"/>
</dbReference>
<organism evidence="11 12">
    <name type="scientific">Calidithermus roseus</name>
    <dbReference type="NCBI Taxonomy" id="1644118"/>
    <lineage>
        <taxon>Bacteria</taxon>
        <taxon>Thermotogati</taxon>
        <taxon>Deinococcota</taxon>
        <taxon>Deinococci</taxon>
        <taxon>Thermales</taxon>
        <taxon>Thermaceae</taxon>
        <taxon>Calidithermus</taxon>
    </lineage>
</organism>
<dbReference type="SUPFAM" id="SSF82861">
    <property type="entry name" value="Mechanosensitive channel protein MscS (YggB), transmembrane region"/>
    <property type="match status" value="1"/>
</dbReference>
<comment type="subcellular location">
    <subcellularLocation>
        <location evidence="1">Cell membrane</location>
        <topology evidence="1">Multi-pass membrane protein</topology>
    </subcellularLocation>
</comment>